<dbReference type="AlphaFoldDB" id="A0A0E9S045"/>
<dbReference type="EMBL" id="GBXM01074035">
    <property type="protein sequence ID" value="JAH34542.1"/>
    <property type="molecule type" value="Transcribed_RNA"/>
</dbReference>
<reference evidence="1" key="1">
    <citation type="submission" date="2014-11" db="EMBL/GenBank/DDBJ databases">
        <authorList>
            <person name="Amaro Gonzalez C."/>
        </authorList>
    </citation>
    <scope>NUCLEOTIDE SEQUENCE</scope>
</reference>
<accession>A0A0E9S045</accession>
<organism evidence="1">
    <name type="scientific">Anguilla anguilla</name>
    <name type="common">European freshwater eel</name>
    <name type="synonym">Muraena anguilla</name>
    <dbReference type="NCBI Taxonomy" id="7936"/>
    <lineage>
        <taxon>Eukaryota</taxon>
        <taxon>Metazoa</taxon>
        <taxon>Chordata</taxon>
        <taxon>Craniata</taxon>
        <taxon>Vertebrata</taxon>
        <taxon>Euteleostomi</taxon>
        <taxon>Actinopterygii</taxon>
        <taxon>Neopterygii</taxon>
        <taxon>Teleostei</taxon>
        <taxon>Anguilliformes</taxon>
        <taxon>Anguillidae</taxon>
        <taxon>Anguilla</taxon>
    </lineage>
</organism>
<protein>
    <submittedName>
        <fullName evidence="1">Uncharacterized protein</fullName>
    </submittedName>
</protein>
<name>A0A0E9S045_ANGAN</name>
<evidence type="ECO:0000313" key="1">
    <source>
        <dbReference type="EMBL" id="JAH34542.1"/>
    </source>
</evidence>
<proteinExistence type="predicted"/>
<sequence length="41" mass="4694">MLPCAVSFSARNRARCLFGFRCVNCLLSCHCLCRINCKINR</sequence>
<reference evidence="1" key="2">
    <citation type="journal article" date="2015" name="Fish Shellfish Immunol.">
        <title>Early steps in the European eel (Anguilla anguilla)-Vibrio vulnificus interaction in the gills: Role of the RtxA13 toxin.</title>
        <authorList>
            <person name="Callol A."/>
            <person name="Pajuelo D."/>
            <person name="Ebbesson L."/>
            <person name="Teles M."/>
            <person name="MacKenzie S."/>
            <person name="Amaro C."/>
        </authorList>
    </citation>
    <scope>NUCLEOTIDE SEQUENCE</scope>
</reference>